<name>A0ABT0RAF0_9BACT</name>
<keyword evidence="1" id="KW-0812">Transmembrane</keyword>
<evidence type="ECO:0000259" key="2">
    <source>
        <dbReference type="Pfam" id="PF14237"/>
    </source>
</evidence>
<feature type="transmembrane region" description="Helical" evidence="1">
    <location>
        <begin position="80"/>
        <end position="99"/>
    </location>
</feature>
<protein>
    <submittedName>
        <fullName evidence="3">GYF domain-containing protein</fullName>
    </submittedName>
</protein>
<keyword evidence="1" id="KW-1133">Transmembrane helix</keyword>
<dbReference type="RefSeq" id="WP_102728983.1">
    <property type="nucleotide sequence ID" value="NZ_CP072027.1"/>
</dbReference>
<comment type="caution">
    <text evidence="3">The sequence shown here is derived from an EMBL/GenBank/DDBJ whole genome shotgun (WGS) entry which is preliminary data.</text>
</comment>
<dbReference type="InterPro" id="IPR025640">
    <property type="entry name" value="GYF_2"/>
</dbReference>
<dbReference type="Proteomes" id="UP001202031">
    <property type="component" value="Unassembled WGS sequence"/>
</dbReference>
<evidence type="ECO:0000313" key="3">
    <source>
        <dbReference type="EMBL" id="MCL6657914.1"/>
    </source>
</evidence>
<evidence type="ECO:0000313" key="4">
    <source>
        <dbReference type="Proteomes" id="UP001202031"/>
    </source>
</evidence>
<keyword evidence="4" id="KW-1185">Reference proteome</keyword>
<reference evidence="3 4" key="1">
    <citation type="submission" date="2022-03" db="EMBL/GenBank/DDBJ databases">
        <title>Taxonomic description of new species and reclassification of some bacterial strains.</title>
        <authorList>
            <person name="Ndongo S."/>
        </authorList>
    </citation>
    <scope>NUCLEOTIDE SEQUENCE [LARGE SCALE GENOMIC DNA]</scope>
    <source>
        <strain evidence="3 4">Marseille-P6666</strain>
    </source>
</reference>
<feature type="domain" description="GYF" evidence="2">
    <location>
        <begin position="4"/>
        <end position="50"/>
    </location>
</feature>
<sequence length="203" mass="22595">MKAYYIYRAGRQPDGPYSPAQIVSMMERKEILGAALVWCEGMNQWIPLYKVLDDIHPQSNRRNHQVNPPSGFKLTKKRRMIIGAGIGFVALLFIILLAGNEPSRQPYYDRGYSSSFPQSSYSQSMSNDEAAAIGMLIGAGMATQAQRQAEPQQALPCLQCDGTGILYSNGFRSVCPNCGGQGRVYGNPQAETIKDALRQRRYY</sequence>
<evidence type="ECO:0000256" key="1">
    <source>
        <dbReference type="SAM" id="Phobius"/>
    </source>
</evidence>
<keyword evidence="1" id="KW-0472">Membrane</keyword>
<dbReference type="InterPro" id="IPR036410">
    <property type="entry name" value="HSP_DnaJ_Cys-rich_dom_sf"/>
</dbReference>
<dbReference type="GeneID" id="84024476"/>
<dbReference type="EMBL" id="JAMGSI010000002">
    <property type="protein sequence ID" value="MCL6657914.1"/>
    <property type="molecule type" value="Genomic_DNA"/>
</dbReference>
<dbReference type="Pfam" id="PF14237">
    <property type="entry name" value="GYF_2"/>
    <property type="match status" value="1"/>
</dbReference>
<gene>
    <name evidence="3" type="ORF">M8N44_11400</name>
</gene>
<accession>A0ABT0RAF0</accession>
<proteinExistence type="predicted"/>
<organism evidence="3 4">
    <name type="scientific">Akkermansia massiliensis</name>
    <dbReference type="NCBI Taxonomy" id="2927224"/>
    <lineage>
        <taxon>Bacteria</taxon>
        <taxon>Pseudomonadati</taxon>
        <taxon>Verrucomicrobiota</taxon>
        <taxon>Verrucomicrobiia</taxon>
        <taxon>Verrucomicrobiales</taxon>
        <taxon>Akkermansiaceae</taxon>
        <taxon>Akkermansia</taxon>
    </lineage>
</organism>
<dbReference type="SUPFAM" id="SSF57938">
    <property type="entry name" value="DnaJ/Hsp40 cysteine-rich domain"/>
    <property type="match status" value="1"/>
</dbReference>
<dbReference type="Gene3D" id="6.20.20.10">
    <property type="match status" value="1"/>
</dbReference>